<evidence type="ECO:0000313" key="4">
    <source>
        <dbReference type="EMBL" id="HEC56659.1"/>
    </source>
</evidence>
<dbReference type="STRING" id="1839936.SBU_000401"/>
<dbReference type="Proteomes" id="UP000885936">
    <property type="component" value="Unassembled WGS sequence"/>
</dbReference>
<reference evidence="3" key="2">
    <citation type="journal article" date="2020" name="mSystems">
        <title>Genome- and Community-Level Interaction Insights into Carbon Utilization and Element Cycling Functions of Hydrothermarchaeota in Hydrothermal Sediment.</title>
        <authorList>
            <person name="Zhou Z."/>
            <person name="Liu Y."/>
            <person name="Xu W."/>
            <person name="Pan J."/>
            <person name="Luo Z.H."/>
            <person name="Li M."/>
        </authorList>
    </citation>
    <scope>NUCLEOTIDE SEQUENCE [LARGE SCALE GENOMIC DNA]</scope>
    <source>
        <strain evidence="3">HyVt-185</strain>
        <strain evidence="4">HyVt-386</strain>
    </source>
</reference>
<dbReference type="InterPro" id="IPR052513">
    <property type="entry name" value="Thioester_dehydratase-like"/>
</dbReference>
<gene>
    <name evidence="3" type="ORF">ENG09_07165</name>
    <name evidence="4" type="ORF">ENI32_02055</name>
    <name evidence="5" type="ORF">SBU_000401</name>
</gene>
<dbReference type="Gene3D" id="6.10.30.10">
    <property type="match status" value="1"/>
</dbReference>
<accession>A0A1F2P5J6</accession>
<dbReference type="PANTHER" id="PTHR34075">
    <property type="entry name" value="BLR3430 PROTEIN"/>
    <property type="match status" value="1"/>
</dbReference>
<evidence type="ECO:0000313" key="3">
    <source>
        <dbReference type="EMBL" id="HDM36999.1"/>
    </source>
</evidence>
<dbReference type="EMBL" id="DRIE01000033">
    <property type="protein sequence ID" value="HEC56659.1"/>
    <property type="molecule type" value="Genomic_DNA"/>
</dbReference>
<dbReference type="InterPro" id="IPR022002">
    <property type="entry name" value="ChsH2_Znr"/>
</dbReference>
<evidence type="ECO:0000259" key="2">
    <source>
        <dbReference type="Pfam" id="PF12172"/>
    </source>
</evidence>
<dbReference type="EMBL" id="DQZR01000297">
    <property type="protein sequence ID" value="HDM36999.1"/>
    <property type="molecule type" value="Genomic_DNA"/>
</dbReference>
<proteinExistence type="predicted"/>
<dbReference type="Pfam" id="PF12172">
    <property type="entry name" value="zf-ChsH2"/>
    <property type="match status" value="1"/>
</dbReference>
<evidence type="ECO:0000313" key="5">
    <source>
        <dbReference type="EMBL" id="OFV66434.1"/>
    </source>
</evidence>
<reference evidence="5 6" key="1">
    <citation type="submission" date="2016-05" db="EMBL/GenBank/DDBJ databases">
        <title>Microbial consortia oxidize butane by reversing methanogenesis.</title>
        <authorList>
            <person name="Laso-Perez R."/>
            <person name="Richter M."/>
            <person name="Wegener G."/>
            <person name="Musat F."/>
        </authorList>
    </citation>
    <scope>NUCLEOTIDE SEQUENCE [LARGE SCALE GENOMIC DNA]</scope>
    <source>
        <strain evidence="5">BOX1</strain>
    </source>
</reference>
<organism evidence="5 6">
    <name type="scientific">Candidatus Syntropharchaeum butanivorans</name>
    <dbReference type="NCBI Taxonomy" id="1839936"/>
    <lineage>
        <taxon>Archaea</taxon>
        <taxon>Methanobacteriati</taxon>
        <taxon>Methanobacteriota</taxon>
        <taxon>Stenosarchaea group</taxon>
        <taxon>Methanomicrobia</taxon>
        <taxon>Methanosarcinales</taxon>
        <taxon>ANME-2 cluster</taxon>
        <taxon>Candidatus Syntropharchaeum</taxon>
    </lineage>
</organism>
<comment type="caution">
    <text evidence="5">The sequence shown here is derived from an EMBL/GenBank/DDBJ whole genome shotgun (WGS) entry which is preliminary data.</text>
</comment>
<evidence type="ECO:0000259" key="1">
    <source>
        <dbReference type="Pfam" id="PF01796"/>
    </source>
</evidence>
<evidence type="ECO:0000313" key="6">
    <source>
        <dbReference type="Proteomes" id="UP000185779"/>
    </source>
</evidence>
<sequence length="148" mass="16721">MVGIEQEVYEKKYKEYLVLTLADYQEGLKEGKLLGLKCNDCKQYTCPPMMVCQRCGGMDLEKTELKGEGELMTFTVIRVPPEGHEAPYIPCMVRTVEGPWVIGRLDYDPDKATQDLCGKKVRMKGAYEWPGDKFSGGPLLCPLFELAE</sequence>
<protein>
    <submittedName>
        <fullName evidence="3">Nucleic acid-binding protein</fullName>
    </submittedName>
    <submittedName>
        <fullName evidence="5">Protein containing DUF35</fullName>
    </submittedName>
</protein>
<dbReference type="InterPro" id="IPR002878">
    <property type="entry name" value="ChsH2_C"/>
</dbReference>
<feature type="domain" description="ChsH2 C-terminal OB-fold" evidence="1">
    <location>
        <begin position="63"/>
        <end position="124"/>
    </location>
</feature>
<dbReference type="Proteomes" id="UP000185779">
    <property type="component" value="Unassembled WGS sequence"/>
</dbReference>
<dbReference type="Proteomes" id="UP000885863">
    <property type="component" value="Unassembled WGS sequence"/>
</dbReference>
<dbReference type="PANTHER" id="PTHR34075:SF5">
    <property type="entry name" value="BLR3430 PROTEIN"/>
    <property type="match status" value="1"/>
</dbReference>
<feature type="domain" description="ChsH2 rubredoxin-like zinc ribbon" evidence="2">
    <location>
        <begin position="26"/>
        <end position="60"/>
    </location>
</feature>
<dbReference type="EMBL" id="LYOR01000002">
    <property type="protein sequence ID" value="OFV66434.1"/>
    <property type="molecule type" value="Genomic_DNA"/>
</dbReference>
<dbReference type="InterPro" id="IPR012340">
    <property type="entry name" value="NA-bd_OB-fold"/>
</dbReference>
<dbReference type="AlphaFoldDB" id="A0A1F2P5J6"/>
<keyword evidence="6" id="KW-1185">Reference proteome</keyword>
<dbReference type="Pfam" id="PF01796">
    <property type="entry name" value="OB_ChsH2_C"/>
    <property type="match status" value="1"/>
</dbReference>
<dbReference type="SUPFAM" id="SSF50249">
    <property type="entry name" value="Nucleic acid-binding proteins"/>
    <property type="match status" value="1"/>
</dbReference>
<name>A0A1F2P5J6_9EURY</name>